<feature type="transmembrane region" description="Helical" evidence="12">
    <location>
        <begin position="20"/>
        <end position="41"/>
    </location>
</feature>
<feature type="transmembrane region" description="Helical" evidence="12">
    <location>
        <begin position="48"/>
        <end position="77"/>
    </location>
</feature>
<comment type="subcellular location">
    <subcellularLocation>
        <location evidence="1">Cell inner membrane</location>
        <topology evidence="1">Multi-pass membrane protein</topology>
    </subcellularLocation>
</comment>
<dbReference type="Gene3D" id="3.90.550.10">
    <property type="entry name" value="Spore Coat Polysaccharide Biosynthesis Protein SpsA, Chain A"/>
    <property type="match status" value="1"/>
</dbReference>
<keyword evidence="11 12" id="KW-0472">Membrane</keyword>
<sequence>MSNLVSSHANGVTKRQLLVLGLHAGTMILIMWNSVTILGAGGIDSFEIFLLICIFFGSISLTVDLWTSIIGLCIMVFGTPEKSIFPYFDAQGPLPELHSTTALTVYMRNEEPGPIFDRLLAMHESLSQTGRLGNFRFVLLSDTTYPDVIRMEVEGFEKIKNNLSMGTYRTAFYRRRSNNIGFKAGNAFDYVENHSEGDEFFVPLDSDSTMSGDLLVRLVSSMEKNPRIGIIQTQFGSTPSISGFNRIMYFFTRQIHNTGLSWWYKDRAIYWGHNATIRTRAFLEHCKLPFLKERPPLGGYVLSHDAIESKFMGRAGYEVWLLPVEIGSYEANPPTLIDHLRREIRWCRGTIQYLALFKQPGLDFFDRVQICQIISSYLGPAVWTVVTFAIIVKSAMAQSSGDIEYLNVYSQRLIIALTSFPRAVSIVYIATKCVRSYGDGLRWVISCVLHFVFVAVVAPTISIAITAQVFGSFIYSSFGWDGQNRDRLGLGWRDTFRTLWLQTLTGVGIASGMLTQNGFGVVRVFVLASSLLLSVPAAVMTASPYVSRIILRMRLFTIPEELAMPPVLSSVVSPEIHSLSLRKTKSQ</sequence>
<keyword evidence="5" id="KW-1003">Cell membrane</keyword>
<evidence type="ECO:0000256" key="11">
    <source>
        <dbReference type="ARBA" id="ARBA00023136"/>
    </source>
</evidence>
<evidence type="ECO:0000256" key="2">
    <source>
        <dbReference type="ARBA" id="ARBA00005001"/>
    </source>
</evidence>
<dbReference type="PANTHER" id="PTHR43867:SF5">
    <property type="entry name" value="GLUCANS BIOSYNTHESIS GLUCOSYLTRANSFERASE H"/>
    <property type="match status" value="1"/>
</dbReference>
<evidence type="ECO:0000256" key="3">
    <source>
        <dbReference type="ARBA" id="ARBA00009337"/>
    </source>
</evidence>
<keyword evidence="8" id="KW-0808">Transferase</keyword>
<gene>
    <name evidence="14" type="ORF">G6011_00042</name>
</gene>
<feature type="transmembrane region" description="Helical" evidence="12">
    <location>
        <begin position="443"/>
        <end position="475"/>
    </location>
</feature>
<keyword evidence="15" id="KW-1185">Reference proteome</keyword>
<evidence type="ECO:0000256" key="8">
    <source>
        <dbReference type="ARBA" id="ARBA00022679"/>
    </source>
</evidence>
<dbReference type="PANTHER" id="PTHR43867">
    <property type="entry name" value="CELLULOSE SYNTHASE CATALYTIC SUBUNIT A [UDP-FORMING]"/>
    <property type="match status" value="1"/>
</dbReference>
<evidence type="ECO:0000256" key="7">
    <source>
        <dbReference type="ARBA" id="ARBA00022676"/>
    </source>
</evidence>
<dbReference type="InterPro" id="IPR029044">
    <property type="entry name" value="Nucleotide-diphossugar_trans"/>
</dbReference>
<dbReference type="EMBL" id="JAANER010000001">
    <property type="protein sequence ID" value="KAG9194922.1"/>
    <property type="molecule type" value="Genomic_DNA"/>
</dbReference>
<evidence type="ECO:0000313" key="15">
    <source>
        <dbReference type="Proteomes" id="UP001199106"/>
    </source>
</evidence>
<evidence type="ECO:0000256" key="1">
    <source>
        <dbReference type="ARBA" id="ARBA00004429"/>
    </source>
</evidence>
<dbReference type="InterPro" id="IPR050321">
    <property type="entry name" value="Glycosyltr_2/OpgH_subfam"/>
</dbReference>
<accession>A0AAD4IHH3</accession>
<proteinExistence type="inferred from homology"/>
<evidence type="ECO:0000256" key="10">
    <source>
        <dbReference type="ARBA" id="ARBA00022989"/>
    </source>
</evidence>
<feature type="transmembrane region" description="Helical" evidence="12">
    <location>
        <begin position="374"/>
        <end position="392"/>
    </location>
</feature>
<dbReference type="Pfam" id="PF13632">
    <property type="entry name" value="Glyco_trans_2_3"/>
    <property type="match status" value="1"/>
</dbReference>
<dbReference type="GO" id="GO:0016758">
    <property type="term" value="F:hexosyltransferase activity"/>
    <property type="evidence" value="ECO:0007669"/>
    <property type="project" value="TreeGrafter"/>
</dbReference>
<dbReference type="Proteomes" id="UP001199106">
    <property type="component" value="Unassembled WGS sequence"/>
</dbReference>
<reference evidence="14" key="1">
    <citation type="submission" date="2021-07" db="EMBL/GenBank/DDBJ databases">
        <title>Genome Resource of American Ginseng Black Spot Pathogen Alternaria panax.</title>
        <authorList>
            <person name="Qiu C."/>
            <person name="Wang W."/>
            <person name="Liu Z."/>
        </authorList>
    </citation>
    <scope>NUCLEOTIDE SEQUENCE</scope>
    <source>
        <strain evidence="14">BNCC115425</strain>
    </source>
</reference>
<dbReference type="NCBIfam" id="NF003962">
    <property type="entry name" value="PRK05454.2-5"/>
    <property type="match status" value="1"/>
</dbReference>
<dbReference type="SUPFAM" id="SSF53448">
    <property type="entry name" value="Nucleotide-diphospho-sugar transferases"/>
    <property type="match status" value="1"/>
</dbReference>
<keyword evidence="9 12" id="KW-0812">Transmembrane</keyword>
<evidence type="ECO:0000313" key="14">
    <source>
        <dbReference type="EMBL" id="KAG9194922.1"/>
    </source>
</evidence>
<dbReference type="AlphaFoldDB" id="A0AAD4IHH3"/>
<name>A0AAD4IHH3_9PLEO</name>
<comment type="similarity">
    <text evidence="3">Belongs to the glycosyltransferase 2 family. OpgH subfamily.</text>
</comment>
<feature type="transmembrane region" description="Helical" evidence="12">
    <location>
        <begin position="413"/>
        <end position="431"/>
    </location>
</feature>
<evidence type="ECO:0000256" key="4">
    <source>
        <dbReference type="ARBA" id="ARBA00020585"/>
    </source>
</evidence>
<comment type="pathway">
    <text evidence="2">Glycan metabolism; osmoregulated periplasmic glucan (OPG) biosynthesis.</text>
</comment>
<keyword evidence="10 12" id="KW-1133">Transmembrane helix</keyword>
<keyword evidence="6" id="KW-0997">Cell inner membrane</keyword>
<evidence type="ECO:0000256" key="12">
    <source>
        <dbReference type="SAM" id="Phobius"/>
    </source>
</evidence>
<evidence type="ECO:0000259" key="13">
    <source>
        <dbReference type="Pfam" id="PF13632"/>
    </source>
</evidence>
<organism evidence="14 15">
    <name type="scientific">Alternaria panax</name>
    <dbReference type="NCBI Taxonomy" id="48097"/>
    <lineage>
        <taxon>Eukaryota</taxon>
        <taxon>Fungi</taxon>
        <taxon>Dikarya</taxon>
        <taxon>Ascomycota</taxon>
        <taxon>Pezizomycotina</taxon>
        <taxon>Dothideomycetes</taxon>
        <taxon>Pleosporomycetidae</taxon>
        <taxon>Pleosporales</taxon>
        <taxon>Pleosporineae</taxon>
        <taxon>Pleosporaceae</taxon>
        <taxon>Alternaria</taxon>
        <taxon>Alternaria sect. Panax</taxon>
    </lineage>
</organism>
<comment type="caution">
    <text evidence="14">The sequence shown here is derived from an EMBL/GenBank/DDBJ whole genome shotgun (WGS) entry which is preliminary data.</text>
</comment>
<feature type="transmembrane region" description="Helical" evidence="12">
    <location>
        <begin position="521"/>
        <end position="546"/>
    </location>
</feature>
<evidence type="ECO:0000256" key="9">
    <source>
        <dbReference type="ARBA" id="ARBA00022692"/>
    </source>
</evidence>
<evidence type="ECO:0000256" key="5">
    <source>
        <dbReference type="ARBA" id="ARBA00022475"/>
    </source>
</evidence>
<evidence type="ECO:0000256" key="6">
    <source>
        <dbReference type="ARBA" id="ARBA00022519"/>
    </source>
</evidence>
<protein>
    <recommendedName>
        <fullName evidence="4">Glucans biosynthesis glucosyltransferase H</fullName>
    </recommendedName>
</protein>
<dbReference type="InterPro" id="IPR001173">
    <property type="entry name" value="Glyco_trans_2-like"/>
</dbReference>
<keyword evidence="7" id="KW-0328">Glycosyltransferase</keyword>
<dbReference type="GO" id="GO:0005886">
    <property type="term" value="C:plasma membrane"/>
    <property type="evidence" value="ECO:0007669"/>
    <property type="project" value="UniProtKB-SubCell"/>
</dbReference>
<feature type="domain" description="Glycosyltransferase 2-like" evidence="13">
    <location>
        <begin position="202"/>
        <end position="392"/>
    </location>
</feature>